<accession>A0A2M8KCC6</accession>
<protein>
    <recommendedName>
        <fullName evidence="4">Dipeptidylpeptidase IV N-terminal domain-containing protein</fullName>
    </recommendedName>
</protein>
<feature type="non-terminal residue" evidence="2">
    <location>
        <position position="1"/>
    </location>
</feature>
<dbReference type="AlphaFoldDB" id="A0A2M8KCC6"/>
<sequence length="384" mass="44260">ELKQKSFFILLAIIVGIGLGFLIWQYLSPAIGRGIFYYQVEGDTANLFLAKNSHSEEIVSLPGREIDPGDFRPPRRSYLSNNRKSMIYFKQVGEAPVEGLDVGEGMVAMRVVYKPILVNLKNGQEKEINQSIDSSSLVFSPNDSEIAWIKQLDESTYQKIEESGKKRELWISDANGDNAKLLASFDENLILLQRWFGDYIYFQGLWDANNRSMGRINVKTKQVDYLVPRDCEKLLENCNNIEYSPSGIKFLYEIANDTGDKKVTILYLGDFEKKEFLEVLTTDEISDRLWIDDGGKFFYTEQEEDKLGKVTETIHLVDIKNQTDDNMYSGSYISQLTFDKGGRYLYFLEKQKEGENFDLMKLDLKTKKTEIILTQDYNKILLIQ</sequence>
<dbReference type="EMBL" id="PFDX01000014">
    <property type="protein sequence ID" value="PJE57556.1"/>
    <property type="molecule type" value="Genomic_DNA"/>
</dbReference>
<feature type="transmembrane region" description="Helical" evidence="1">
    <location>
        <begin position="7"/>
        <end position="27"/>
    </location>
</feature>
<keyword evidence="1" id="KW-1133">Transmembrane helix</keyword>
<evidence type="ECO:0000256" key="1">
    <source>
        <dbReference type="SAM" id="Phobius"/>
    </source>
</evidence>
<dbReference type="Proteomes" id="UP000231648">
    <property type="component" value="Unassembled WGS sequence"/>
</dbReference>
<evidence type="ECO:0000313" key="3">
    <source>
        <dbReference type="Proteomes" id="UP000231648"/>
    </source>
</evidence>
<comment type="caution">
    <text evidence="2">The sequence shown here is derived from an EMBL/GenBank/DDBJ whole genome shotgun (WGS) entry which is preliminary data.</text>
</comment>
<gene>
    <name evidence="2" type="ORF">COU82_01460</name>
</gene>
<evidence type="ECO:0000313" key="2">
    <source>
        <dbReference type="EMBL" id="PJE57556.1"/>
    </source>
</evidence>
<name>A0A2M8KCC6_9BACT</name>
<evidence type="ECO:0008006" key="4">
    <source>
        <dbReference type="Google" id="ProtNLM"/>
    </source>
</evidence>
<proteinExistence type="predicted"/>
<organism evidence="2 3">
    <name type="scientific">Candidatus Portnoybacteria bacterium CG10_big_fil_rev_8_21_14_0_10_38_18</name>
    <dbReference type="NCBI Taxonomy" id="1974813"/>
    <lineage>
        <taxon>Bacteria</taxon>
        <taxon>Candidatus Portnoyibacteriota</taxon>
    </lineage>
</organism>
<dbReference type="SUPFAM" id="SSF69304">
    <property type="entry name" value="Tricorn protease N-terminal domain"/>
    <property type="match status" value="1"/>
</dbReference>
<dbReference type="Gene3D" id="2.120.10.30">
    <property type="entry name" value="TolB, C-terminal domain"/>
    <property type="match status" value="1"/>
</dbReference>
<reference evidence="3" key="1">
    <citation type="submission" date="2017-09" db="EMBL/GenBank/DDBJ databases">
        <title>Depth-based differentiation of microbial function through sediment-hosted aquifers and enrichment of novel symbionts in the deep terrestrial subsurface.</title>
        <authorList>
            <person name="Probst A.J."/>
            <person name="Ladd B."/>
            <person name="Jarett J.K."/>
            <person name="Geller-Mcgrath D.E."/>
            <person name="Sieber C.M.K."/>
            <person name="Emerson J.B."/>
            <person name="Anantharaman K."/>
            <person name="Thomas B.C."/>
            <person name="Malmstrom R."/>
            <person name="Stieglmeier M."/>
            <person name="Klingl A."/>
            <person name="Woyke T."/>
            <person name="Ryan C.M."/>
            <person name="Banfield J.F."/>
        </authorList>
    </citation>
    <scope>NUCLEOTIDE SEQUENCE [LARGE SCALE GENOMIC DNA]</scope>
</reference>
<keyword evidence="1" id="KW-0472">Membrane</keyword>
<dbReference type="InterPro" id="IPR011042">
    <property type="entry name" value="6-blade_b-propeller_TolB-like"/>
</dbReference>
<keyword evidence="1" id="KW-0812">Transmembrane</keyword>